<keyword evidence="3" id="KW-1185">Reference proteome</keyword>
<name>A0A6A3BD98_HIBSY</name>
<feature type="region of interest" description="Disordered" evidence="1">
    <location>
        <begin position="1015"/>
        <end position="1049"/>
    </location>
</feature>
<evidence type="ECO:0000256" key="1">
    <source>
        <dbReference type="SAM" id="MobiDB-lite"/>
    </source>
</evidence>
<sequence length="1254" mass="140617">MFGNLRYFKLKGTKNKEVLVPNRNECLKKPFAGIKVLVSSLSHGGKRVYCWLDARSHCRFSGVCLLVWYGKKKAKVCGSKTFAFSLFCLSEYIQREIDFGKVRGVSPLSITLEACTIGPHSEEFSCGEIPSIKIRVRPFASLRRGKIVIDAVCLIQVFIAQKKDYSWLGIPISENGLRKHLSTEEGIDYRTKSRRLPERNQPFSGLERGIMMLGKQQRWDTLFRRSDTSAGVAAKRHILERSASAAVAFPGAGTSVDISTAEGSLLNYNQKMEHVSGYVKFQNHYGHVHVQLSGNCKTWRSGLVSEDGGWLSTDVFVNILDQKWHAKLNISNLFVPLFERILEIPITWLKGRVTGEVHLCMSRGETFPNLHGQLDATGLAFQVYDSPSCFSDLSASLCFRGQRIFLHNTSGWFGSVPLEASGYFGIHPEEGEFHLMCQVPSVEVNALMRTFKMKPLSFPLAGSVTAVFNCQGPLTAPTFVGSGMVSRKISYSDFDVPSSSASEAILKNKEAGAVAAFDCIPLSYLSANFTFNSDNCVVDLYGIRASLADGGEIRGAGNIWICPEGEEDNTAMDVNFSGNLSIDKIMQRYIPGYVHLMPLKLGDLSGETKLSGSLLKPRFDIKWTAPKAEGSLSDARGDVMISPDCITVNSSSAAFDLSTKVQTSYPEEYWRNIKEINEKISVPFIIEGVELDLRMRGFEFFNLVSSYTFDPPRSTHLKATGKIKFHGKVLKPSIICEKELCPDRQPEKVMDNRSKHSLVGELSVSGLRLNQLMLAPQLVGQLSISRDSIKNSMKREADDRRLWMEVNKPLRGDKGGYEEEIELSRSLRDGRTYKDVLNEGNSFRLEQEIGENRGGVIKYSFEPEEVKKALGKEGFDVKVVRWGYVGEFICIPDETRNREDLTSARIFIRVVSPFDVPDFINIGSYGRSFKVKIKLGSKCKNVPVVIGDELQTNSDEFYSDDFSKEEDGGNSKTNNDHCGTSTEVVRSKVITWLEQGKESGLHEVETNHERDYAGLGLRQDVDSNKSAQSDSKWDFSSSEQKTIPAGPTFNLKWDGSKNKNKFRLVSNRNEDERGITTEEKTEGYNQLEAYSFDMKPNSKLQKEENIEVNLTIPQQWNSVYPISSCLSIKSARDGRRKRGRFARVYRRSSDRRVWLCSGIEQINMHLEVNPIQDKKKTDAGNFQQLSITNGGREHELINKVIGKDHRKRRTLINEALDLVTNSTVSSTIFSMLLEEAMATLDVCQMLGISFKDGK</sequence>
<gene>
    <name evidence="2" type="ORF">F3Y22_tig00110202pilonHSYRG00064</name>
</gene>
<comment type="caution">
    <text evidence="2">The sequence shown here is derived from an EMBL/GenBank/DDBJ whole genome shotgun (WGS) entry which is preliminary data.</text>
</comment>
<accession>A0A6A3BD98</accession>
<dbReference type="PANTHER" id="PTHR34457:SF3">
    <property type="entry name" value="PROTEIN TIC236, CHLOROPLASTIC"/>
    <property type="match status" value="1"/>
</dbReference>
<protein>
    <submittedName>
        <fullName evidence="2">Uncharacterized protein</fullName>
    </submittedName>
</protein>
<feature type="compositionally biased region" description="Polar residues" evidence="1">
    <location>
        <begin position="1024"/>
        <end position="1041"/>
    </location>
</feature>
<feature type="region of interest" description="Disordered" evidence="1">
    <location>
        <begin position="957"/>
        <end position="980"/>
    </location>
</feature>
<dbReference type="PANTHER" id="PTHR34457">
    <property type="entry name" value="EMBRYO DEFECTIVE 2410"/>
    <property type="match status" value="1"/>
</dbReference>
<proteinExistence type="predicted"/>
<dbReference type="EMBL" id="VEPZ02000874">
    <property type="protein sequence ID" value="KAE8713961.1"/>
    <property type="molecule type" value="Genomic_DNA"/>
</dbReference>
<evidence type="ECO:0000313" key="3">
    <source>
        <dbReference type="Proteomes" id="UP000436088"/>
    </source>
</evidence>
<dbReference type="InterPro" id="IPR053022">
    <property type="entry name" value="Chloroplast_translocon_comp"/>
</dbReference>
<dbReference type="AlphaFoldDB" id="A0A6A3BD98"/>
<feature type="compositionally biased region" description="Polar residues" evidence="1">
    <location>
        <begin position="970"/>
        <end position="980"/>
    </location>
</feature>
<evidence type="ECO:0000313" key="2">
    <source>
        <dbReference type="EMBL" id="KAE8713961.1"/>
    </source>
</evidence>
<reference evidence="2" key="1">
    <citation type="submission" date="2019-09" db="EMBL/GenBank/DDBJ databases">
        <title>Draft genome information of white flower Hibiscus syriacus.</title>
        <authorList>
            <person name="Kim Y.-M."/>
        </authorList>
    </citation>
    <scope>NUCLEOTIDE SEQUENCE [LARGE SCALE GENOMIC DNA]</scope>
    <source>
        <strain evidence="2">YM2019G1</strain>
    </source>
</reference>
<dbReference type="Proteomes" id="UP000436088">
    <property type="component" value="Unassembled WGS sequence"/>
</dbReference>
<organism evidence="2 3">
    <name type="scientific">Hibiscus syriacus</name>
    <name type="common">Rose of Sharon</name>
    <dbReference type="NCBI Taxonomy" id="106335"/>
    <lineage>
        <taxon>Eukaryota</taxon>
        <taxon>Viridiplantae</taxon>
        <taxon>Streptophyta</taxon>
        <taxon>Embryophyta</taxon>
        <taxon>Tracheophyta</taxon>
        <taxon>Spermatophyta</taxon>
        <taxon>Magnoliopsida</taxon>
        <taxon>eudicotyledons</taxon>
        <taxon>Gunneridae</taxon>
        <taxon>Pentapetalae</taxon>
        <taxon>rosids</taxon>
        <taxon>malvids</taxon>
        <taxon>Malvales</taxon>
        <taxon>Malvaceae</taxon>
        <taxon>Malvoideae</taxon>
        <taxon>Hibiscus</taxon>
    </lineage>
</organism>